<dbReference type="PROSITE" id="PS50305">
    <property type="entry name" value="SIRTUIN"/>
    <property type="match status" value="1"/>
</dbReference>
<evidence type="ECO:0000256" key="2">
    <source>
        <dbReference type="ARBA" id="ARBA00022679"/>
    </source>
</evidence>
<accession>A0A1U7CTC8</accession>
<feature type="binding site" evidence="4">
    <location>
        <position position="173"/>
    </location>
    <ligand>
        <name>Zn(2+)</name>
        <dbReference type="ChEBI" id="CHEBI:29105"/>
    </ligand>
</feature>
<keyword evidence="4" id="KW-0479">Metal-binding</keyword>
<dbReference type="InterPro" id="IPR026591">
    <property type="entry name" value="Sirtuin_cat_small_dom_sf"/>
</dbReference>
<dbReference type="RefSeq" id="WP_076348059.1">
    <property type="nucleotide sequence ID" value="NZ_CP019082.1"/>
</dbReference>
<dbReference type="InterPro" id="IPR050134">
    <property type="entry name" value="NAD-dep_sirtuin_deacylases"/>
</dbReference>
<sequence length="276" mass="30113">MEPSRSDRPAADLELSDDDARAVQRVVQRLGRARRVLAVTGAGMSADSGLPTYRGADGLYSADRTTSHGHSIEAALSGSMLAARPEVAWHHLLEIERASRGAEPNRGHRVLAEMEGYFDAVWVLTQNVDGLHQAAGSRHVIDVHGDLHELRCTRCRFHERVADYSGLGLPPLCPDCGGVLRPDVVLFGEHLPEAKLRRLEAETARGFDVVFSIGTSSVFDYIVAPLRTAQAAGKTTVEINPDVTAASGLVDVKIHARAAVALDRIWEGYLAWWPWK</sequence>
<dbReference type="STRING" id="1387353.BSF38_03713"/>
<dbReference type="InterPro" id="IPR029035">
    <property type="entry name" value="DHS-like_NAD/FAD-binding_dom"/>
</dbReference>
<reference evidence="7" key="1">
    <citation type="submission" date="2016-12" db="EMBL/GenBank/DDBJ databases">
        <title>Comparative genomics of four Isosphaeraceae planctomycetes: a common pool of plasmids and glycoside hydrolase genes.</title>
        <authorList>
            <person name="Ivanova A."/>
        </authorList>
    </citation>
    <scope>NUCLEOTIDE SEQUENCE [LARGE SCALE GENOMIC DNA]</scope>
    <source>
        <strain evidence="7">PX4</strain>
    </source>
</reference>
<evidence type="ECO:0000313" key="6">
    <source>
        <dbReference type="EMBL" id="APW62181.1"/>
    </source>
</evidence>
<gene>
    <name evidence="6" type="primary">cobB</name>
    <name evidence="6" type="ORF">BSF38_03713</name>
</gene>
<dbReference type="KEGG" id="pbor:BSF38_03713"/>
<dbReference type="Gene3D" id="3.30.1600.10">
    <property type="entry name" value="SIR2/SIRT2 'Small Domain"/>
    <property type="match status" value="1"/>
</dbReference>
<feature type="binding site" evidence="4">
    <location>
        <position position="176"/>
    </location>
    <ligand>
        <name>Zn(2+)</name>
        <dbReference type="ChEBI" id="CHEBI:29105"/>
    </ligand>
</feature>
<evidence type="ECO:0000259" key="5">
    <source>
        <dbReference type="PROSITE" id="PS50305"/>
    </source>
</evidence>
<dbReference type="NCBIfam" id="NF001753">
    <property type="entry name" value="PRK00481.1-3"/>
    <property type="match status" value="1"/>
</dbReference>
<dbReference type="GO" id="GO:0046872">
    <property type="term" value="F:metal ion binding"/>
    <property type="evidence" value="ECO:0007669"/>
    <property type="project" value="UniProtKB-KW"/>
</dbReference>
<proteinExistence type="predicted"/>
<protein>
    <recommendedName>
        <fullName evidence="1">protein acetyllysine N-acetyltransferase</fullName>
        <ecNumber evidence="1">2.3.1.286</ecNumber>
    </recommendedName>
</protein>
<dbReference type="OrthoDB" id="9800582at2"/>
<keyword evidence="6" id="KW-0378">Hydrolase</keyword>
<dbReference type="PANTHER" id="PTHR11085">
    <property type="entry name" value="NAD-DEPENDENT PROTEIN DEACYLASE SIRTUIN-5, MITOCHONDRIAL-RELATED"/>
    <property type="match status" value="1"/>
</dbReference>
<organism evidence="6 7">
    <name type="scientific">Paludisphaera borealis</name>
    <dbReference type="NCBI Taxonomy" id="1387353"/>
    <lineage>
        <taxon>Bacteria</taxon>
        <taxon>Pseudomonadati</taxon>
        <taxon>Planctomycetota</taxon>
        <taxon>Planctomycetia</taxon>
        <taxon>Isosphaerales</taxon>
        <taxon>Isosphaeraceae</taxon>
        <taxon>Paludisphaera</taxon>
    </lineage>
</organism>
<dbReference type="SUPFAM" id="SSF52467">
    <property type="entry name" value="DHS-like NAD/FAD-binding domain"/>
    <property type="match status" value="1"/>
</dbReference>
<keyword evidence="2" id="KW-0808">Transferase</keyword>
<dbReference type="GO" id="GO:0016787">
    <property type="term" value="F:hydrolase activity"/>
    <property type="evidence" value="ECO:0007669"/>
    <property type="project" value="UniProtKB-KW"/>
</dbReference>
<evidence type="ECO:0000256" key="3">
    <source>
        <dbReference type="ARBA" id="ARBA00023027"/>
    </source>
</evidence>
<dbReference type="CDD" id="cd01407">
    <property type="entry name" value="SIR2-fam"/>
    <property type="match status" value="1"/>
</dbReference>
<evidence type="ECO:0000256" key="1">
    <source>
        <dbReference type="ARBA" id="ARBA00012928"/>
    </source>
</evidence>
<name>A0A1U7CTC8_9BACT</name>
<feature type="binding site" evidence="4">
    <location>
        <position position="155"/>
    </location>
    <ligand>
        <name>Zn(2+)</name>
        <dbReference type="ChEBI" id="CHEBI:29105"/>
    </ligand>
</feature>
<dbReference type="EMBL" id="CP019082">
    <property type="protein sequence ID" value="APW62181.1"/>
    <property type="molecule type" value="Genomic_DNA"/>
</dbReference>
<keyword evidence="7" id="KW-1185">Reference proteome</keyword>
<dbReference type="GO" id="GO:0017136">
    <property type="term" value="F:histone deacetylase activity, NAD-dependent"/>
    <property type="evidence" value="ECO:0007669"/>
    <property type="project" value="TreeGrafter"/>
</dbReference>
<dbReference type="EC" id="2.3.1.286" evidence="1"/>
<dbReference type="Proteomes" id="UP000186309">
    <property type="component" value="Chromosome"/>
</dbReference>
<keyword evidence="3" id="KW-0520">NAD</keyword>
<keyword evidence="4" id="KW-0862">Zinc</keyword>
<feature type="domain" description="Deacetylase sirtuin-type" evidence="5">
    <location>
        <begin position="10"/>
        <end position="276"/>
    </location>
</feature>
<feature type="binding site" evidence="4">
    <location>
        <position position="152"/>
    </location>
    <ligand>
        <name>Zn(2+)</name>
        <dbReference type="ChEBI" id="CHEBI:29105"/>
    </ligand>
</feature>
<feature type="active site" description="Proton acceptor" evidence="4">
    <location>
        <position position="144"/>
    </location>
</feature>
<evidence type="ECO:0000256" key="4">
    <source>
        <dbReference type="PROSITE-ProRule" id="PRU00236"/>
    </source>
</evidence>
<evidence type="ECO:0000313" key="7">
    <source>
        <dbReference type="Proteomes" id="UP000186309"/>
    </source>
</evidence>
<dbReference type="Gene3D" id="3.40.50.1220">
    <property type="entry name" value="TPP-binding domain"/>
    <property type="match status" value="1"/>
</dbReference>
<dbReference type="Pfam" id="PF02146">
    <property type="entry name" value="SIR2"/>
    <property type="match status" value="1"/>
</dbReference>
<dbReference type="PANTHER" id="PTHR11085:SF4">
    <property type="entry name" value="NAD-DEPENDENT PROTEIN DEACYLASE"/>
    <property type="match status" value="1"/>
</dbReference>
<dbReference type="GO" id="GO:0070403">
    <property type="term" value="F:NAD+ binding"/>
    <property type="evidence" value="ECO:0007669"/>
    <property type="project" value="InterPro"/>
</dbReference>
<dbReference type="InterPro" id="IPR003000">
    <property type="entry name" value="Sirtuin"/>
</dbReference>
<dbReference type="AlphaFoldDB" id="A0A1U7CTC8"/>
<dbReference type="InterPro" id="IPR026590">
    <property type="entry name" value="Ssirtuin_cat_dom"/>
</dbReference>